<evidence type="ECO:0000313" key="5">
    <source>
        <dbReference type="Proteomes" id="UP000256542"/>
    </source>
</evidence>
<dbReference type="EMBL" id="QUNG01000025">
    <property type="protein sequence ID" value="REG78267.1"/>
    <property type="molecule type" value="Genomic_DNA"/>
</dbReference>
<feature type="domain" description="DUF2786" evidence="3">
    <location>
        <begin position="8"/>
        <end position="46"/>
    </location>
</feature>
<feature type="coiled-coil region" evidence="1">
    <location>
        <begin position="251"/>
        <end position="314"/>
    </location>
</feature>
<dbReference type="Proteomes" id="UP000256542">
    <property type="component" value="Unassembled WGS sequence"/>
</dbReference>
<keyword evidence="1" id="KW-0175">Coiled coil</keyword>
<keyword evidence="5" id="KW-1185">Reference proteome</keyword>
<evidence type="ECO:0000313" key="4">
    <source>
        <dbReference type="EMBL" id="REG78267.1"/>
    </source>
</evidence>
<reference evidence="4 5" key="1">
    <citation type="submission" date="2018-08" db="EMBL/GenBank/DDBJ databases">
        <title>Genomic Encyclopedia of Type Strains, Phase III (KMG-III): the genomes of soil and plant-associated and newly described type strains.</title>
        <authorList>
            <person name="Whitman W."/>
        </authorList>
    </citation>
    <scope>NUCLEOTIDE SEQUENCE [LARGE SCALE GENOMIC DNA]</scope>
    <source>
        <strain evidence="4 5">CECT 7375</strain>
    </source>
</reference>
<evidence type="ECO:0000256" key="1">
    <source>
        <dbReference type="SAM" id="Coils"/>
    </source>
</evidence>
<dbReference type="RefSeq" id="WP_115899247.1">
    <property type="nucleotide sequence ID" value="NZ_QUNG01000025.1"/>
</dbReference>
<accession>A0A3E0D6T9</accession>
<dbReference type="Pfam" id="PF10979">
    <property type="entry name" value="DUF2786"/>
    <property type="match status" value="1"/>
</dbReference>
<comment type="caution">
    <text evidence="4">The sequence shown here is derived from an EMBL/GenBank/DDBJ whole genome shotgun (WGS) entry which is preliminary data.</text>
</comment>
<protein>
    <submittedName>
        <fullName evidence="4">Uncharacterized protein DUF2786</fullName>
    </submittedName>
</protein>
<evidence type="ECO:0000256" key="2">
    <source>
        <dbReference type="SAM" id="MobiDB-lite"/>
    </source>
</evidence>
<feature type="compositionally biased region" description="Basic and acidic residues" evidence="2">
    <location>
        <begin position="93"/>
        <end position="103"/>
    </location>
</feature>
<evidence type="ECO:0000259" key="3">
    <source>
        <dbReference type="Pfam" id="PF10979"/>
    </source>
</evidence>
<sequence length="534" mass="61023">MSTRRRKKAISKIVKLLNLATSTNTTESIVALRHAESLIRQYNIKQGELPMVQLCDRTLLYKVSWGNAAPRFPKEKPATFAVADSVYQRRFSEKRRATEKNEWPADESVSEGGDTSKVGATEAAPESMVAQDATTKEESVIRKNKMNESMDAIYRAERSDVDGQSAVYGAGNTDNVIDAAQAFRPEVQVFTDALKSQQHKQDMDMAFTDDAYWARVHDALVDFDEAAVQTEIDTIKRHLQQSERFLSDKKADRHKQEKAELQERAERAKIELSFEAAIERAFQARAKAYEAWEKEQYRQRLNCLREEQQALAEYESLSKELTDCEASLHRHLQRKQDYQAAKIMHDLRRHLALAASGDDEAASAFDVVVEMMQLNGLSLKDLEFSDIQNKSVFIRLLEKESAQIPDAHQRELFTEEMLDKFLNAKPSARHYVKDETPLQHIQRLLTAATQAGQYEAQKQIEQVQRLMASHEISVRDIGYGFIKKYSVFISLINWEAERIATLPEREAFTAQILEEYIQFSVQVPDSSSGQKMTP</sequence>
<organism evidence="4 5">
    <name type="scientific">Marinomonas pollencensis</name>
    <dbReference type="NCBI Taxonomy" id="491954"/>
    <lineage>
        <taxon>Bacteria</taxon>
        <taxon>Pseudomonadati</taxon>
        <taxon>Pseudomonadota</taxon>
        <taxon>Gammaproteobacteria</taxon>
        <taxon>Oceanospirillales</taxon>
        <taxon>Oceanospirillaceae</taxon>
        <taxon>Marinomonas</taxon>
    </lineage>
</organism>
<name>A0A3E0D6T9_9GAMM</name>
<feature type="region of interest" description="Disordered" evidence="2">
    <location>
        <begin position="93"/>
        <end position="139"/>
    </location>
</feature>
<gene>
    <name evidence="4" type="ORF">DFP81_1258</name>
</gene>
<dbReference type="OrthoDB" id="6093454at2"/>
<dbReference type="InterPro" id="IPR024498">
    <property type="entry name" value="DUF2786"/>
</dbReference>
<proteinExistence type="predicted"/>
<dbReference type="AlphaFoldDB" id="A0A3E0D6T9"/>